<comment type="similarity">
    <text evidence="2">Belongs to the SusD family.</text>
</comment>
<evidence type="ECO:0000259" key="6">
    <source>
        <dbReference type="Pfam" id="PF07980"/>
    </source>
</evidence>
<dbReference type="Gene3D" id="1.10.3780.10">
    <property type="entry name" value="SusD-like"/>
    <property type="match status" value="1"/>
</dbReference>
<gene>
    <name evidence="7" type="ordered locus">Halhy_4901</name>
</gene>
<keyword evidence="8" id="KW-1185">Reference proteome</keyword>
<proteinExistence type="inferred from homology"/>
<dbReference type="SUPFAM" id="SSF48452">
    <property type="entry name" value="TPR-like"/>
    <property type="match status" value="1"/>
</dbReference>
<dbReference type="KEGG" id="hhy:Halhy_4901"/>
<dbReference type="OrthoDB" id="9783641at2"/>
<dbReference type="STRING" id="760192.Halhy_4901"/>
<dbReference type="InterPro" id="IPR012944">
    <property type="entry name" value="SusD_RagB_dom"/>
</dbReference>
<dbReference type="Pfam" id="PF07980">
    <property type="entry name" value="SusD_RagB"/>
    <property type="match status" value="1"/>
</dbReference>
<evidence type="ECO:0000256" key="4">
    <source>
        <dbReference type="ARBA" id="ARBA00023136"/>
    </source>
</evidence>
<dbReference type="GO" id="GO:0009279">
    <property type="term" value="C:cell outer membrane"/>
    <property type="evidence" value="ECO:0007669"/>
    <property type="project" value="UniProtKB-SubCell"/>
</dbReference>
<evidence type="ECO:0000256" key="2">
    <source>
        <dbReference type="ARBA" id="ARBA00006275"/>
    </source>
</evidence>
<reference evidence="7 8" key="1">
    <citation type="journal article" date="2011" name="Stand. Genomic Sci.">
        <title>Complete genome sequence of Haliscomenobacter hydrossis type strain (O).</title>
        <authorList>
            <consortium name="US DOE Joint Genome Institute (JGI-PGF)"/>
            <person name="Daligault H."/>
            <person name="Lapidus A."/>
            <person name="Zeytun A."/>
            <person name="Nolan M."/>
            <person name="Lucas S."/>
            <person name="Del Rio T.G."/>
            <person name="Tice H."/>
            <person name="Cheng J.F."/>
            <person name="Tapia R."/>
            <person name="Han C."/>
            <person name="Goodwin L."/>
            <person name="Pitluck S."/>
            <person name="Liolios K."/>
            <person name="Pagani I."/>
            <person name="Ivanova N."/>
            <person name="Huntemann M."/>
            <person name="Mavromatis K."/>
            <person name="Mikhailova N."/>
            <person name="Pati A."/>
            <person name="Chen A."/>
            <person name="Palaniappan K."/>
            <person name="Land M."/>
            <person name="Hauser L."/>
            <person name="Brambilla E.M."/>
            <person name="Rohde M."/>
            <person name="Verbarg S."/>
            <person name="Goker M."/>
            <person name="Bristow J."/>
            <person name="Eisen J.A."/>
            <person name="Markowitz V."/>
            <person name="Hugenholtz P."/>
            <person name="Kyrpides N.C."/>
            <person name="Klenk H.P."/>
            <person name="Woyke T."/>
        </authorList>
    </citation>
    <scope>NUCLEOTIDE SEQUENCE [LARGE SCALE GENOMIC DNA]</scope>
    <source>
        <strain evidence="8">ATCC 27775 / DSM 1100 / LMG 10767 / O</strain>
    </source>
</reference>
<dbReference type="Gene3D" id="1.25.40.390">
    <property type="match status" value="1"/>
</dbReference>
<dbReference type="Proteomes" id="UP000008461">
    <property type="component" value="Chromosome"/>
</dbReference>
<evidence type="ECO:0000256" key="1">
    <source>
        <dbReference type="ARBA" id="ARBA00004442"/>
    </source>
</evidence>
<keyword evidence="4" id="KW-0472">Membrane</keyword>
<comment type="subcellular location">
    <subcellularLocation>
        <location evidence="1">Cell outer membrane</location>
    </subcellularLocation>
</comment>
<evidence type="ECO:0000256" key="3">
    <source>
        <dbReference type="ARBA" id="ARBA00022729"/>
    </source>
</evidence>
<organism evidence="7 8">
    <name type="scientific">Haliscomenobacter hydrossis (strain ATCC 27775 / DSM 1100 / LMG 10767 / O)</name>
    <dbReference type="NCBI Taxonomy" id="760192"/>
    <lineage>
        <taxon>Bacteria</taxon>
        <taxon>Pseudomonadati</taxon>
        <taxon>Bacteroidota</taxon>
        <taxon>Saprospiria</taxon>
        <taxon>Saprospirales</taxon>
        <taxon>Haliscomenobacteraceae</taxon>
        <taxon>Haliscomenobacter</taxon>
    </lineage>
</organism>
<evidence type="ECO:0000256" key="5">
    <source>
        <dbReference type="ARBA" id="ARBA00023237"/>
    </source>
</evidence>
<keyword evidence="5" id="KW-0998">Cell outer membrane</keyword>
<dbReference type="eggNOG" id="COG3637">
    <property type="taxonomic scope" value="Bacteria"/>
</dbReference>
<dbReference type="InterPro" id="IPR011990">
    <property type="entry name" value="TPR-like_helical_dom_sf"/>
</dbReference>
<accession>F4L021</accession>
<dbReference type="HOGENOM" id="CLU_015553_1_2_10"/>
<dbReference type="AlphaFoldDB" id="F4L021"/>
<sequence>MNNLKFSILILCAVFLVDCTKDLDRTPENGLTADKLFANEAGYRSSLAKIYGGLSLTGNNGPDGSGDLGGIDEGFSSYLRNYWNLQELCTDEAVIGWNDQTIKDFHEMDWTPADNFLRAMYSRLFYQIALANSFIRESEDGVLGSRGISGTDADKIRAYKLEARFLRALSYWHALDLFGNVTFVTEEDAIGAFLPQQISRTDLFSYIESECKAIEAELPAPKQNEYGRADKAAVWMLLANLYLNAQVYTGQAKYTEAVTYSKKVIAEGGYALQGNYRHLFLADNHKSTEMIFAATFDGVKTRTWGGTTYLVHAPIGGDMQAADFGVDNPWGGLRTTSALVDKFSVGDQRANFQEAGQKKDIEDIGNFRDGFSIKKWVNKTSTGANGSNLTWVDNDFPIFRLSEAYLIYAEAVLRGGTGGSNSEALGYVNALRSRAFGNSNNNLGSLTLQNIIDERAREFHWEAKRRTDLIRFNQFTTADYLWPWKGNVKDGRGVESFRNIYPIPAPEINTNPNLQQNPGYN</sequence>
<reference key="2">
    <citation type="submission" date="2011-04" db="EMBL/GenBank/DDBJ databases">
        <title>Complete sequence of chromosome of Haliscomenobacter hydrossis DSM 1100.</title>
        <authorList>
            <consortium name="US DOE Joint Genome Institute (JGI-PGF)"/>
            <person name="Lucas S."/>
            <person name="Han J."/>
            <person name="Lapidus A."/>
            <person name="Bruce D."/>
            <person name="Goodwin L."/>
            <person name="Pitluck S."/>
            <person name="Peters L."/>
            <person name="Kyrpides N."/>
            <person name="Mavromatis K."/>
            <person name="Ivanova N."/>
            <person name="Ovchinnikova G."/>
            <person name="Pagani I."/>
            <person name="Daligault H."/>
            <person name="Detter J.C."/>
            <person name="Han C."/>
            <person name="Land M."/>
            <person name="Hauser L."/>
            <person name="Markowitz V."/>
            <person name="Cheng J.-F."/>
            <person name="Hugenholtz P."/>
            <person name="Woyke T."/>
            <person name="Wu D."/>
            <person name="Verbarg S."/>
            <person name="Frueling A."/>
            <person name="Brambilla E."/>
            <person name="Klenk H.-P."/>
            <person name="Eisen J.A."/>
        </authorList>
    </citation>
    <scope>NUCLEOTIDE SEQUENCE</scope>
    <source>
        <strain>DSM 1100</strain>
    </source>
</reference>
<dbReference type="EMBL" id="CP002691">
    <property type="protein sequence ID" value="AEE52730.1"/>
    <property type="molecule type" value="Genomic_DNA"/>
</dbReference>
<dbReference type="RefSeq" id="WP_013767267.1">
    <property type="nucleotide sequence ID" value="NC_015510.1"/>
</dbReference>
<keyword evidence="3" id="KW-0732">Signal</keyword>
<dbReference type="CDD" id="cd08977">
    <property type="entry name" value="SusD"/>
    <property type="match status" value="1"/>
</dbReference>
<dbReference type="Gene3D" id="1.25.40.10">
    <property type="entry name" value="Tetratricopeptide repeat domain"/>
    <property type="match status" value="1"/>
</dbReference>
<name>F4L021_HALH1</name>
<evidence type="ECO:0000313" key="8">
    <source>
        <dbReference type="Proteomes" id="UP000008461"/>
    </source>
</evidence>
<protein>
    <submittedName>
        <fullName evidence="7">RagB/SusD domain-containing protein</fullName>
    </submittedName>
</protein>
<feature type="domain" description="RagB/SusD" evidence="6">
    <location>
        <begin position="368"/>
        <end position="520"/>
    </location>
</feature>
<evidence type="ECO:0000313" key="7">
    <source>
        <dbReference type="EMBL" id="AEE52730.1"/>
    </source>
</evidence>